<reference evidence="1" key="1">
    <citation type="submission" date="2022-04" db="EMBL/GenBank/DDBJ databases">
        <title>Genome of the entomopathogenic fungus Entomophthora muscae.</title>
        <authorList>
            <person name="Elya C."/>
            <person name="Lovett B.R."/>
            <person name="Lee E."/>
            <person name="Macias A.M."/>
            <person name="Hajek A.E."/>
            <person name="De Bivort B.L."/>
            <person name="Kasson M.T."/>
            <person name="De Fine Licht H.H."/>
            <person name="Stajich J.E."/>
        </authorList>
    </citation>
    <scope>NUCLEOTIDE SEQUENCE</scope>
    <source>
        <strain evidence="1">Berkeley</strain>
    </source>
</reference>
<name>A0ACC2UIY6_9FUNG</name>
<proteinExistence type="predicted"/>
<evidence type="ECO:0000313" key="2">
    <source>
        <dbReference type="Proteomes" id="UP001165960"/>
    </source>
</evidence>
<dbReference type="EMBL" id="QTSX02000408">
    <property type="protein sequence ID" value="KAJ9087008.1"/>
    <property type="molecule type" value="Genomic_DNA"/>
</dbReference>
<protein>
    <submittedName>
        <fullName evidence="1">Uncharacterized protein</fullName>
    </submittedName>
</protein>
<sequence length="88" mass="9645">MKTISAVLFSLLAFTIHAIPASEGTAARSSSIQRRTHGHVKHDKGHGGHDSGISVVHAKSKSRLKLKEGRHGIEVKAKNKEKFKEIRI</sequence>
<keyword evidence="2" id="KW-1185">Reference proteome</keyword>
<accession>A0ACC2UIY6</accession>
<dbReference type="Proteomes" id="UP001165960">
    <property type="component" value="Unassembled WGS sequence"/>
</dbReference>
<gene>
    <name evidence="1" type="ORF">DSO57_1037543</name>
</gene>
<evidence type="ECO:0000313" key="1">
    <source>
        <dbReference type="EMBL" id="KAJ9087008.1"/>
    </source>
</evidence>
<organism evidence="1 2">
    <name type="scientific">Entomophthora muscae</name>
    <dbReference type="NCBI Taxonomy" id="34485"/>
    <lineage>
        <taxon>Eukaryota</taxon>
        <taxon>Fungi</taxon>
        <taxon>Fungi incertae sedis</taxon>
        <taxon>Zoopagomycota</taxon>
        <taxon>Entomophthoromycotina</taxon>
        <taxon>Entomophthoromycetes</taxon>
        <taxon>Entomophthorales</taxon>
        <taxon>Entomophthoraceae</taxon>
        <taxon>Entomophthora</taxon>
    </lineage>
</organism>
<comment type="caution">
    <text evidence="1">The sequence shown here is derived from an EMBL/GenBank/DDBJ whole genome shotgun (WGS) entry which is preliminary data.</text>
</comment>